<dbReference type="Pfam" id="PF01455">
    <property type="entry name" value="HupF_HypC"/>
    <property type="match status" value="1"/>
</dbReference>
<reference evidence="3" key="1">
    <citation type="submission" date="2023-07" db="EMBL/GenBank/DDBJ databases">
        <title>Genome sequencing of Purple Non-Sulfur Bacteria from various extreme environments.</title>
        <authorList>
            <person name="Mayer M."/>
        </authorList>
    </citation>
    <scope>NUCLEOTIDE SEQUENCE [LARGE SCALE GENOMIC DNA]</scope>
    <source>
        <strain evidence="3">DSM 17935</strain>
    </source>
</reference>
<dbReference type="InterPro" id="IPR001109">
    <property type="entry name" value="Hydrogenase_HupF/HypC"/>
</dbReference>
<dbReference type="RefSeq" id="WP_264600521.1">
    <property type="nucleotide sequence ID" value="NZ_JAOQNS010000003.1"/>
</dbReference>
<comment type="caution">
    <text evidence="2">The sequence shown here is derived from an EMBL/GenBank/DDBJ whole genome shotgun (WGS) entry which is preliminary data.</text>
</comment>
<dbReference type="EMBL" id="JAOQNS010000003">
    <property type="protein sequence ID" value="MCW2306854.1"/>
    <property type="molecule type" value="Genomic_DNA"/>
</dbReference>
<gene>
    <name evidence="2" type="ORF">M2319_001176</name>
</gene>
<dbReference type="Proteomes" id="UP001209755">
    <property type="component" value="Unassembled WGS sequence"/>
</dbReference>
<dbReference type="PANTHER" id="PTHR35177">
    <property type="entry name" value="HYDROGENASE MATURATION FACTOR HYBG"/>
    <property type="match status" value="1"/>
</dbReference>
<dbReference type="PRINTS" id="PR00445">
    <property type="entry name" value="HUPFHYPC"/>
</dbReference>
<evidence type="ECO:0000313" key="2">
    <source>
        <dbReference type="EMBL" id="MCW2306854.1"/>
    </source>
</evidence>
<name>A0ABT3H937_9HYPH</name>
<accession>A0ABT3H937</accession>
<evidence type="ECO:0000256" key="1">
    <source>
        <dbReference type="ARBA" id="ARBA00006018"/>
    </source>
</evidence>
<comment type="similarity">
    <text evidence="1">Belongs to the HupF/HypC family.</text>
</comment>
<keyword evidence="3" id="KW-1185">Reference proteome</keyword>
<proteinExistence type="inferred from homology"/>
<evidence type="ECO:0000313" key="3">
    <source>
        <dbReference type="Proteomes" id="UP001209755"/>
    </source>
</evidence>
<sequence>MCLALPAEVTELLGDDMARVSLDGVGKEISIALVPDVAVGDYVILHVGYALSRLDKAEAEKTLALFAEAGLTSDAAQ</sequence>
<protein>
    <submittedName>
        <fullName evidence="2">Hydrogenase expression/formation protein HypC</fullName>
    </submittedName>
</protein>
<dbReference type="NCBIfam" id="TIGR00074">
    <property type="entry name" value="hypC_hupF"/>
    <property type="match status" value="1"/>
</dbReference>
<dbReference type="PANTHER" id="PTHR35177:SF2">
    <property type="entry name" value="HYDROGENASE MATURATION FACTOR HYBG"/>
    <property type="match status" value="1"/>
</dbReference>
<organism evidence="2 3">
    <name type="scientific">Rhodobium gokarnense</name>
    <dbReference type="NCBI Taxonomy" id="364296"/>
    <lineage>
        <taxon>Bacteria</taxon>
        <taxon>Pseudomonadati</taxon>
        <taxon>Pseudomonadota</taxon>
        <taxon>Alphaproteobacteria</taxon>
        <taxon>Hyphomicrobiales</taxon>
        <taxon>Rhodobiaceae</taxon>
        <taxon>Rhodobium</taxon>
    </lineage>
</organism>
<dbReference type="SUPFAM" id="SSF159127">
    <property type="entry name" value="HupF/HypC-like"/>
    <property type="match status" value="1"/>
</dbReference>
<dbReference type="Gene3D" id="2.30.30.140">
    <property type="match status" value="1"/>
</dbReference>